<organism evidence="8 9">
    <name type="scientific">Erinaceus europaeus</name>
    <name type="common">Western European hedgehog</name>
    <dbReference type="NCBI Taxonomy" id="9365"/>
    <lineage>
        <taxon>Eukaryota</taxon>
        <taxon>Metazoa</taxon>
        <taxon>Chordata</taxon>
        <taxon>Craniata</taxon>
        <taxon>Vertebrata</taxon>
        <taxon>Euteleostomi</taxon>
        <taxon>Mammalia</taxon>
        <taxon>Eutheria</taxon>
        <taxon>Laurasiatheria</taxon>
        <taxon>Eulipotyphla</taxon>
        <taxon>Erinaceidae</taxon>
        <taxon>Erinaceinae</taxon>
        <taxon>Erinaceus</taxon>
    </lineage>
</organism>
<feature type="domain" description="C2HC/C3H-type" evidence="7">
    <location>
        <begin position="92"/>
        <end position="121"/>
    </location>
</feature>
<reference evidence="8 10" key="2">
    <citation type="submission" date="2025-05" db="UniProtKB">
        <authorList>
            <consortium name="RefSeq"/>
        </authorList>
    </citation>
    <scope>NUCLEOTIDE SEQUENCE [LARGE SCALE GENOMIC DNA]</scope>
</reference>
<name>A0A1S3A0V6_ERIEU</name>
<dbReference type="Proteomes" id="UP001652624">
    <property type="component" value="Chromosome 2"/>
</dbReference>
<dbReference type="STRING" id="9365.ENSEEUP00000013959"/>
<keyword evidence="2" id="KW-0677">Repeat</keyword>
<protein>
    <submittedName>
        <fullName evidence="9">Zinc finger protein 474-like isoform X1</fullName>
    </submittedName>
    <submittedName>
        <fullName evidence="10">Zinc finger protein 475 isoform X1</fullName>
    </submittedName>
</protein>
<feature type="compositionally biased region" description="Basic and acidic residues" evidence="6">
    <location>
        <begin position="319"/>
        <end position="330"/>
    </location>
</feature>
<sequence length="455" mass="50859">MERGKARKVSNTLQQTFHRSKEPTFLINQEGVPHDSPSSLWPETACVNAAERSTVILQNNRPGTVTLSKSPSRRRMSGSHLSPPVIPSRRPGFLVCYICGREFGSLSLAIHEPQCLEKWHIENSKLPKHLRRPEPSKPQPLGGSGSYNLEAVNEAAFQSSQAQLLPCEVCGRTFLPDRLLVHQRSCRPKGQAARAPNSNSPDDLPGFRKTGGGIPPRPRTLICYICGREFGTLSLPIHEPQCLEKWKLENDRLPSELRRPLPKKPQPFPTGQSTQEGPKPAQLVPCPNCNRTFAPDRLLVHQRSCKAQLKGPQAQDLTIGRKGDLKESTHSKQKKSTATATDGDKPMMIRRPPTVVCYICGREYGTRSIAIHEPQCLKKWHNENNLLPVELRRPEPKKPEIRTITAKGFYDLEALNEAAWTSAQSQLVPCKNCGRTFLPDRLIVHQRSCKPSVAK</sequence>
<dbReference type="eggNOG" id="ENOG502QWEF">
    <property type="taxonomic scope" value="Eukaryota"/>
</dbReference>
<feature type="domain" description="C2HC/C3H-type" evidence="7">
    <location>
        <begin position="282"/>
        <end position="311"/>
    </location>
</feature>
<evidence type="ECO:0000256" key="6">
    <source>
        <dbReference type="SAM" id="MobiDB-lite"/>
    </source>
</evidence>
<dbReference type="InterPro" id="IPR049899">
    <property type="entry name" value="Znf_C2HC_C3H"/>
</dbReference>
<evidence type="ECO:0000313" key="9">
    <source>
        <dbReference type="RefSeq" id="XP_007527602.1"/>
    </source>
</evidence>
<dbReference type="RefSeq" id="XP_007527602.1">
    <property type="nucleotide sequence ID" value="XM_007527540.1"/>
</dbReference>
<feature type="region of interest" description="Disordered" evidence="6">
    <location>
        <begin position="310"/>
        <end position="347"/>
    </location>
</feature>
<keyword evidence="3 5" id="KW-0863">Zinc-finger</keyword>
<keyword evidence="8" id="KW-1185">Reference proteome</keyword>
<dbReference type="GeneID" id="103117478"/>
<dbReference type="Gene3D" id="3.30.160.60">
    <property type="entry name" value="Classic Zinc Finger"/>
    <property type="match status" value="6"/>
</dbReference>
<evidence type="ECO:0000256" key="4">
    <source>
        <dbReference type="ARBA" id="ARBA00022833"/>
    </source>
</evidence>
<proteinExistence type="predicted"/>
<keyword evidence="4" id="KW-0862">Zinc</keyword>
<reference evidence="9" key="1">
    <citation type="submission" date="2025-04" db="UniProtKB">
        <authorList>
            <consortium name="RefSeq"/>
        </authorList>
    </citation>
    <scope>IDENTIFICATION</scope>
</reference>
<evidence type="ECO:0000256" key="5">
    <source>
        <dbReference type="PROSITE-ProRule" id="PRU01371"/>
    </source>
</evidence>
<dbReference type="PANTHER" id="PTHR13555:SF67">
    <property type="entry name" value="ZINC FINGER PROTEIN 474"/>
    <property type="match status" value="1"/>
</dbReference>
<keyword evidence="1" id="KW-0479">Metal-binding</keyword>
<evidence type="ECO:0000313" key="8">
    <source>
        <dbReference type="Proteomes" id="UP001652624"/>
    </source>
</evidence>
<gene>
    <name evidence="9" type="primary">LOC103117478</name>
    <name evidence="10" type="synonym">ZNF475</name>
</gene>
<dbReference type="AlphaFoldDB" id="A0A1S3A0V6"/>
<feature type="domain" description="C2HC/C3H-type" evidence="7">
    <location>
        <begin position="163"/>
        <end position="192"/>
    </location>
</feature>
<feature type="domain" description="C2HC/C3H-type" evidence="7">
    <location>
        <begin position="353"/>
        <end position="382"/>
    </location>
</feature>
<feature type="domain" description="C2HC/C3H-type" evidence="7">
    <location>
        <begin position="426"/>
        <end position="455"/>
    </location>
</feature>
<dbReference type="PROSITE" id="PS52027">
    <property type="entry name" value="ZF_C2HC_C3H"/>
    <property type="match status" value="6"/>
</dbReference>
<feature type="domain" description="C2HC/C3H-type" evidence="7">
    <location>
        <begin position="219"/>
        <end position="248"/>
    </location>
</feature>
<evidence type="ECO:0000313" key="10">
    <source>
        <dbReference type="RefSeq" id="XP_060033446.1"/>
    </source>
</evidence>
<dbReference type="FunCoup" id="A0A1S3A0V6">
    <property type="interactions" value="13"/>
</dbReference>
<accession>A0A1S3A0V6</accession>
<feature type="region of interest" description="Disordered" evidence="6">
    <location>
        <begin position="256"/>
        <end position="281"/>
    </location>
</feature>
<dbReference type="RefSeq" id="XP_060033446.1">
    <property type="nucleotide sequence ID" value="XM_060177463.1"/>
</dbReference>
<dbReference type="InterPro" id="IPR026319">
    <property type="entry name" value="ZC2HC1A/B-like"/>
</dbReference>
<evidence type="ECO:0000256" key="3">
    <source>
        <dbReference type="ARBA" id="ARBA00022771"/>
    </source>
</evidence>
<evidence type="ECO:0000259" key="7">
    <source>
        <dbReference type="PROSITE" id="PS52027"/>
    </source>
</evidence>
<dbReference type="InParanoid" id="A0A1S3A0V6"/>
<dbReference type="GO" id="GO:0008270">
    <property type="term" value="F:zinc ion binding"/>
    <property type="evidence" value="ECO:0007669"/>
    <property type="project" value="UniProtKB-KW"/>
</dbReference>
<dbReference type="OrthoDB" id="265955at2759"/>
<feature type="region of interest" description="Disordered" evidence="6">
    <location>
        <begin position="189"/>
        <end position="212"/>
    </location>
</feature>
<dbReference type="Pfam" id="PF13913">
    <property type="entry name" value="zf-C2HC_2"/>
    <property type="match status" value="6"/>
</dbReference>
<dbReference type="PANTHER" id="PTHR13555">
    <property type="entry name" value="C2H2 ZINC FINGER CGI-62-RELATED"/>
    <property type="match status" value="1"/>
</dbReference>
<feature type="region of interest" description="Disordered" evidence="6">
    <location>
        <begin position="62"/>
        <end position="84"/>
    </location>
</feature>
<evidence type="ECO:0000256" key="2">
    <source>
        <dbReference type="ARBA" id="ARBA00022737"/>
    </source>
</evidence>
<evidence type="ECO:0000256" key="1">
    <source>
        <dbReference type="ARBA" id="ARBA00022723"/>
    </source>
</evidence>